<protein>
    <submittedName>
        <fullName evidence="2">Uncharacterized protein</fullName>
    </submittedName>
</protein>
<proteinExistence type="predicted"/>
<dbReference type="AlphaFoldDB" id="A0A2A2KWX0"/>
<dbReference type="Proteomes" id="UP000218231">
    <property type="component" value="Unassembled WGS sequence"/>
</dbReference>
<keyword evidence="1" id="KW-0472">Membrane</keyword>
<dbReference type="SUPFAM" id="SSF52540">
    <property type="entry name" value="P-loop containing nucleoside triphosphate hydrolases"/>
    <property type="match status" value="2"/>
</dbReference>
<dbReference type="Gene3D" id="3.40.50.300">
    <property type="entry name" value="P-loop containing nucleotide triphosphate hydrolases"/>
    <property type="match status" value="1"/>
</dbReference>
<evidence type="ECO:0000313" key="2">
    <source>
        <dbReference type="EMBL" id="PAV78455.1"/>
    </source>
</evidence>
<dbReference type="EMBL" id="LIAE01007557">
    <property type="protein sequence ID" value="PAV78455.1"/>
    <property type="molecule type" value="Genomic_DNA"/>
</dbReference>
<evidence type="ECO:0000313" key="3">
    <source>
        <dbReference type="Proteomes" id="UP000218231"/>
    </source>
</evidence>
<name>A0A2A2KWX0_9BILA</name>
<gene>
    <name evidence="2" type="ORF">WR25_12031</name>
</gene>
<sequence length="1204" mass="135379">MNWRELHVSLCAVILVSLGVSLCIISNSGQTGGPNGSPHSSNGPHSVFGTFISDSLAANLDLSLISVSIIRGVYLLYSSSISWSEYSGAFLPSANVALETTIFSPSADSSMRNLLRYGITSIGAVINSIAIFGISTRSRIFVGGFNDRETGRSFFFNWRFASVSRGLYIHLTRGIQNISDATRIRSEEFLSNLQRSLFNRLLTLERNVLALTRHFIPGGSQSILRYGMETLLIVVQNLQQLSTEIGRLNVRLILSAILSFAMPDFGRAGIDLNVFADNPGNGLIVNRLLDDLKTVFDAPSLIGVLVRFVTNILGSLRGDPPLAPDDPNAYPDGRAWVPAMNPEDDEERMHWVNNTAELRAFMLEVENLQAHPPEPRPRQSFGMLTLGVRGQKVIAFIGPSGSGKTTLIHNLALTLGYAIRQEHVLLSMASKGICLYVLRDDNMVILDICDSLESEASADPNVGGALLEIFAYISCNNLIYTVPVNEDTNTSEIRNSLALKLCALFSASELLRVLGSSKITVLFRATSPSQALETTLNQYINEFHYVHEDIDIDQEIVLLRNHTVNLQQFRYYGDVFDTLNMEKHKKEMFTFIESLKDTPTLFSFNVIMTLNDLWARVTSHGELNIALSAAANLTTAGHSQSVDNVNNFFSELNTFLATLNHQSPTIEAVVRFSKKARAQAWITAKHIRQGEASDEQRVLFMKTVNNLSAALLENADCWILLTYIAKCGFKLPLLEFPALKAVEEMIQWNNPNGNQLVLQQHMLTFLSEMINIDTTRYLPQLFMNVDQMKVGRIPVMDIVDHYEEEVEGRIEILLEDALRESNMALPYSEVFLSMLNIWLNTSGFCEKVGLNSGNATPALQNELCLRHHSILARHITARYLSVILDGTSTFQPNPTKRTSIDKELVRLWRNIADFSNAHPAYLDEILSHDTNIKVIELYVDKLIDEGIERKPEDRNDDIGAEIDLEIYAHFSQSTPTDPELIQEIGFTRLMCIRKGIVTNTIARLCTLRINPEDVKNYFEFCAWLVVNKNEQEKNMSALEFQRNLKTILSRVKELVIKRKERLRLKSSHDVLCDLQTIGSGLKFLNELFRSLNEIDWQQFWCVDNKEDIQIAPNFNLIISILSGTYQIMPPFEGEGLEPVLVRTALRRCRSEFLQLVSNVSARSNVPFKDVPATSDQEIDIELIESDKELDKIDAYNIEAKIEFK</sequence>
<feature type="transmembrane region" description="Helical" evidence="1">
    <location>
        <begin position="6"/>
        <end position="25"/>
    </location>
</feature>
<keyword evidence="1" id="KW-1133">Transmembrane helix</keyword>
<comment type="caution">
    <text evidence="2">The sequence shown here is derived from an EMBL/GenBank/DDBJ whole genome shotgun (WGS) entry which is preliminary data.</text>
</comment>
<organism evidence="2 3">
    <name type="scientific">Diploscapter pachys</name>
    <dbReference type="NCBI Taxonomy" id="2018661"/>
    <lineage>
        <taxon>Eukaryota</taxon>
        <taxon>Metazoa</taxon>
        <taxon>Ecdysozoa</taxon>
        <taxon>Nematoda</taxon>
        <taxon>Chromadorea</taxon>
        <taxon>Rhabditida</taxon>
        <taxon>Rhabditina</taxon>
        <taxon>Rhabditomorpha</taxon>
        <taxon>Rhabditoidea</taxon>
        <taxon>Rhabditidae</taxon>
        <taxon>Diploscapter</taxon>
    </lineage>
</organism>
<reference evidence="2 3" key="1">
    <citation type="journal article" date="2017" name="Curr. Biol.">
        <title>Genome architecture and evolution of a unichromosomal asexual nematode.</title>
        <authorList>
            <person name="Fradin H."/>
            <person name="Zegar C."/>
            <person name="Gutwein M."/>
            <person name="Lucas J."/>
            <person name="Kovtun M."/>
            <person name="Corcoran D."/>
            <person name="Baugh L.R."/>
            <person name="Kiontke K."/>
            <person name="Gunsalus K."/>
            <person name="Fitch D.H."/>
            <person name="Piano F."/>
        </authorList>
    </citation>
    <scope>NUCLEOTIDE SEQUENCE [LARGE SCALE GENOMIC DNA]</scope>
    <source>
        <strain evidence="2">PF1309</strain>
    </source>
</reference>
<accession>A0A2A2KWX0</accession>
<feature type="transmembrane region" description="Helical" evidence="1">
    <location>
        <begin position="114"/>
        <end position="134"/>
    </location>
</feature>
<keyword evidence="3" id="KW-1185">Reference proteome</keyword>
<evidence type="ECO:0000256" key="1">
    <source>
        <dbReference type="SAM" id="Phobius"/>
    </source>
</evidence>
<keyword evidence="1" id="KW-0812">Transmembrane</keyword>
<dbReference type="InterPro" id="IPR027417">
    <property type="entry name" value="P-loop_NTPase"/>
</dbReference>